<organism evidence="3 4">
    <name type="scientific">Candida maltosa (strain Xu316)</name>
    <name type="common">Yeast</name>
    <dbReference type="NCBI Taxonomy" id="1245528"/>
    <lineage>
        <taxon>Eukaryota</taxon>
        <taxon>Fungi</taxon>
        <taxon>Dikarya</taxon>
        <taxon>Ascomycota</taxon>
        <taxon>Saccharomycotina</taxon>
        <taxon>Pichiomycetes</taxon>
        <taxon>Debaryomycetaceae</taxon>
        <taxon>Candida/Lodderomyces clade</taxon>
        <taxon>Candida</taxon>
    </lineage>
</organism>
<dbReference type="PANTHER" id="PTHR11216:SF174">
    <property type="entry name" value="GH06923P"/>
    <property type="match status" value="1"/>
</dbReference>
<proteinExistence type="predicted"/>
<dbReference type="InterPro" id="IPR011992">
    <property type="entry name" value="EF-hand-dom_pair"/>
</dbReference>
<feature type="compositionally biased region" description="Polar residues" evidence="1">
    <location>
        <begin position="90"/>
        <end position="111"/>
    </location>
</feature>
<accession>M3JE33</accession>
<dbReference type="GO" id="GO:0005886">
    <property type="term" value="C:plasma membrane"/>
    <property type="evidence" value="ECO:0007669"/>
    <property type="project" value="TreeGrafter"/>
</dbReference>
<dbReference type="InterPro" id="IPR000261">
    <property type="entry name" value="EH_dom"/>
</dbReference>
<feature type="compositionally biased region" description="Low complexity" evidence="1">
    <location>
        <begin position="70"/>
        <end position="81"/>
    </location>
</feature>
<dbReference type="SUPFAM" id="SSF47473">
    <property type="entry name" value="EF-hand"/>
    <property type="match status" value="1"/>
</dbReference>
<dbReference type="Pfam" id="PF12763">
    <property type="entry name" value="EH"/>
    <property type="match status" value="1"/>
</dbReference>
<dbReference type="PANTHER" id="PTHR11216">
    <property type="entry name" value="EH DOMAIN"/>
    <property type="match status" value="1"/>
</dbReference>
<dbReference type="AlphaFoldDB" id="M3JE33"/>
<evidence type="ECO:0000256" key="1">
    <source>
        <dbReference type="SAM" id="MobiDB-lite"/>
    </source>
</evidence>
<dbReference type="OMA" id="WDLVDFR"/>
<dbReference type="PROSITE" id="PS50031">
    <property type="entry name" value="EH"/>
    <property type="match status" value="1"/>
</dbReference>
<evidence type="ECO:0000259" key="2">
    <source>
        <dbReference type="PROSITE" id="PS50031"/>
    </source>
</evidence>
<dbReference type="HOGENOM" id="CLU_020874_0_0_1"/>
<dbReference type="CDD" id="cd00052">
    <property type="entry name" value="EH"/>
    <property type="match status" value="1"/>
</dbReference>
<keyword evidence="4" id="KW-1185">Reference proteome</keyword>
<feature type="region of interest" description="Disordered" evidence="1">
    <location>
        <begin position="441"/>
        <end position="462"/>
    </location>
</feature>
<dbReference type="Proteomes" id="UP000011777">
    <property type="component" value="Unassembled WGS sequence"/>
</dbReference>
<feature type="compositionally biased region" description="Polar residues" evidence="1">
    <location>
        <begin position="36"/>
        <end position="61"/>
    </location>
</feature>
<dbReference type="Gene3D" id="1.10.238.10">
    <property type="entry name" value="EF-hand"/>
    <property type="match status" value="1"/>
</dbReference>
<feature type="compositionally biased region" description="Low complexity" evidence="1">
    <location>
        <begin position="443"/>
        <end position="462"/>
    </location>
</feature>
<feature type="region of interest" description="Disordered" evidence="1">
    <location>
        <begin position="383"/>
        <end position="402"/>
    </location>
</feature>
<dbReference type="GO" id="GO:0006897">
    <property type="term" value="P:endocytosis"/>
    <property type="evidence" value="ECO:0007669"/>
    <property type="project" value="UniProtKB-ARBA"/>
</dbReference>
<feature type="domain" description="EH" evidence="2">
    <location>
        <begin position="592"/>
        <end position="643"/>
    </location>
</feature>
<feature type="compositionally biased region" description="Polar residues" evidence="1">
    <location>
        <begin position="351"/>
        <end position="360"/>
    </location>
</feature>
<feature type="compositionally biased region" description="Acidic residues" evidence="1">
    <location>
        <begin position="283"/>
        <end position="310"/>
    </location>
</feature>
<name>M3JE33_CANMX</name>
<dbReference type="OrthoDB" id="10045710at2759"/>
<evidence type="ECO:0000313" key="4">
    <source>
        <dbReference type="Proteomes" id="UP000011777"/>
    </source>
</evidence>
<dbReference type="eggNOG" id="KOG0998">
    <property type="taxonomic scope" value="Eukaryota"/>
</dbReference>
<protein>
    <submittedName>
        <fullName evidence="3">Increased rDNA silencing protein 4</fullName>
    </submittedName>
</protein>
<reference evidence="3 4" key="1">
    <citation type="submission" date="2013-02" db="EMBL/GenBank/DDBJ databases">
        <title>Genome sequence of Candida maltosa Xu316, a potential industrial strain for xylitol and ethanol production.</title>
        <authorList>
            <person name="Yu J."/>
            <person name="Wang Q."/>
            <person name="Geng X."/>
            <person name="Bao W."/>
            <person name="He P."/>
            <person name="Cai J."/>
        </authorList>
    </citation>
    <scope>NUCLEOTIDE SEQUENCE [LARGE SCALE GENOMIC DNA]</scope>
    <source>
        <strain evidence="4">Xu316</strain>
    </source>
</reference>
<feature type="compositionally biased region" description="Low complexity" evidence="1">
    <location>
        <begin position="383"/>
        <end position="398"/>
    </location>
</feature>
<dbReference type="STRING" id="1245528.M3JE33"/>
<sequence>MSSNGAANAAALAAFNAIGKKKNDPTPSPPLFKPYTQDNNSLHSMSTIHTNTSARRTSTAKASIPAQSAKKPTTTTNSNNKYSRLKKVDTSATLQAAAQVSPSNHKQSQQRKAYASETDDENVIESPTITARRYVPESPQSPQDMIRNVRQSIELKAIPNNAQSKRISSEYAPQEMIKNLRQSINSKAKTSPALTTSDKSQHMLNEMRDRLDNTMKIASSSMANLSLSQSLDMHNPSLTNVSNSRLSYNGMDYSDSMSSFELPGDARGAPHGITIDVTHHDSDLEEEEEEDDDDDDDEDFEDFEEDETESQIERSSEIKSNNDRTPVSNRLKRKPPPGEEFKMNFNDKSSETISSGTYSLNPEDIYSINDPESTEYLVAEPLATSTSTNSTTAPSGNGKFPQFPAIKHHHHHHHYPIPTHNPLFKKKINPIRLSLDTNNYDAVDSSNVSDNEESSYSAYSRTSSPIITQKQPVQFRSTMRKENKRKDRKFMFDELKPWKNHSDLHYLTDQEKKRYEGIWVSNKGNYMNRVVTRLNGVDYESQKEQTEIVEEEHSRRAAKLSTKHLDENQNSLHDLDSVEIDQLMCGTVVKRIWKRSRLPNDNLEQIWNLVDFRRDGTLNKNEFLVGMWLVDQCLYGRKLPKQVDKMVWESLGGIGVNVNVKKKK</sequence>
<evidence type="ECO:0000313" key="3">
    <source>
        <dbReference type="EMBL" id="EMG50468.1"/>
    </source>
</evidence>
<comment type="caution">
    <text evidence="3">The sequence shown here is derived from an EMBL/GenBank/DDBJ whole genome shotgun (WGS) entry which is preliminary data.</text>
</comment>
<dbReference type="EMBL" id="AOGT01000248">
    <property type="protein sequence ID" value="EMG50468.1"/>
    <property type="molecule type" value="Genomic_DNA"/>
</dbReference>
<dbReference type="GO" id="GO:0005737">
    <property type="term" value="C:cytoplasm"/>
    <property type="evidence" value="ECO:0007669"/>
    <property type="project" value="TreeGrafter"/>
</dbReference>
<feature type="compositionally biased region" description="Basic and acidic residues" evidence="1">
    <location>
        <begin position="311"/>
        <end position="322"/>
    </location>
</feature>
<dbReference type="SMART" id="SM00027">
    <property type="entry name" value="EH"/>
    <property type="match status" value="1"/>
</dbReference>
<gene>
    <name evidence="3" type="ORF">G210_3956</name>
</gene>
<feature type="region of interest" description="Disordered" evidence="1">
    <location>
        <begin position="18"/>
        <end position="142"/>
    </location>
</feature>
<feature type="region of interest" description="Disordered" evidence="1">
    <location>
        <begin position="261"/>
        <end position="367"/>
    </location>
</feature>